<sequence length="63" mass="7493">MDKNHLSTITPGQYQYRLSQMLPWVHVRVFRESISNKEKLCVRLAGFEIDAQKLFQRGEWKAL</sequence>
<evidence type="ECO:0000313" key="2">
    <source>
        <dbReference type="Proteomes" id="UP000315439"/>
    </source>
</evidence>
<dbReference type="AlphaFoldDB" id="A0A545UFF7"/>
<organism evidence="1 2">
    <name type="scientific">Aliikangiella coralliicola</name>
    <dbReference type="NCBI Taxonomy" id="2592383"/>
    <lineage>
        <taxon>Bacteria</taxon>
        <taxon>Pseudomonadati</taxon>
        <taxon>Pseudomonadota</taxon>
        <taxon>Gammaproteobacteria</taxon>
        <taxon>Oceanospirillales</taxon>
        <taxon>Pleioneaceae</taxon>
        <taxon>Aliikangiella</taxon>
    </lineage>
</organism>
<name>A0A545UFF7_9GAMM</name>
<protein>
    <submittedName>
        <fullName evidence="1">Uncharacterized protein</fullName>
    </submittedName>
</protein>
<dbReference type="RefSeq" id="WP_142892713.1">
    <property type="nucleotide sequence ID" value="NZ_ML660162.1"/>
</dbReference>
<accession>A0A545UFF7</accession>
<dbReference type="Proteomes" id="UP000315439">
    <property type="component" value="Unassembled WGS sequence"/>
</dbReference>
<proteinExistence type="predicted"/>
<keyword evidence="2" id="KW-1185">Reference proteome</keyword>
<evidence type="ECO:0000313" key="1">
    <source>
        <dbReference type="EMBL" id="TQV88204.1"/>
    </source>
</evidence>
<comment type="caution">
    <text evidence="1">The sequence shown here is derived from an EMBL/GenBank/DDBJ whole genome shotgun (WGS) entry which is preliminary data.</text>
</comment>
<dbReference type="OrthoDB" id="9956923at2"/>
<gene>
    <name evidence="1" type="ORF">FLL46_06660</name>
</gene>
<dbReference type="EMBL" id="VIKS01000004">
    <property type="protein sequence ID" value="TQV88204.1"/>
    <property type="molecule type" value="Genomic_DNA"/>
</dbReference>
<reference evidence="1 2" key="1">
    <citation type="submission" date="2019-07" db="EMBL/GenBank/DDBJ databases">
        <title>Draft genome for Aliikangiella sp. M105.</title>
        <authorList>
            <person name="Wang G."/>
        </authorList>
    </citation>
    <scope>NUCLEOTIDE SEQUENCE [LARGE SCALE GENOMIC DNA]</scope>
    <source>
        <strain evidence="1 2">M105</strain>
    </source>
</reference>